<dbReference type="GO" id="GO:0000145">
    <property type="term" value="C:exocyst"/>
    <property type="evidence" value="ECO:0007669"/>
    <property type="project" value="InterPro"/>
</dbReference>
<comment type="similarity">
    <text evidence="1">Belongs to the SEC3 family.</text>
</comment>
<feature type="domain" description="Exocyst complex component Sec3 coiled-coil" evidence="6">
    <location>
        <begin position="805"/>
        <end position="933"/>
    </location>
</feature>
<dbReference type="Proteomes" id="UP000669903">
    <property type="component" value="Unassembled WGS sequence"/>
</dbReference>
<evidence type="ECO:0000256" key="5">
    <source>
        <dbReference type="SAM" id="MobiDB-lite"/>
    </source>
</evidence>
<evidence type="ECO:0000256" key="1">
    <source>
        <dbReference type="ARBA" id="ARBA00006518"/>
    </source>
</evidence>
<feature type="region of interest" description="Disordered" evidence="5">
    <location>
        <begin position="32"/>
        <end position="78"/>
    </location>
</feature>
<gene>
    <name evidence="8" type="primary">Sec3</name>
    <name evidence="8" type="ORF">G6Z76_0010986</name>
</gene>
<evidence type="ECO:0000256" key="2">
    <source>
        <dbReference type="ARBA" id="ARBA00022448"/>
    </source>
</evidence>
<name>A0A836JZ36_9HYME</name>
<feature type="compositionally biased region" description="Polar residues" evidence="5">
    <location>
        <begin position="32"/>
        <end position="41"/>
    </location>
</feature>
<dbReference type="GO" id="GO:0005546">
    <property type="term" value="F:phosphatidylinositol-4,5-bisphosphate binding"/>
    <property type="evidence" value="ECO:0007669"/>
    <property type="project" value="TreeGrafter"/>
</dbReference>
<dbReference type="Pfam" id="PF20654">
    <property type="entry name" value="Sec3_C-term"/>
    <property type="match status" value="1"/>
</dbReference>
<dbReference type="GO" id="GO:0006887">
    <property type="term" value="P:exocytosis"/>
    <property type="evidence" value="ECO:0007669"/>
    <property type="project" value="UniProtKB-KW"/>
</dbReference>
<dbReference type="PANTHER" id="PTHR16092:SF14">
    <property type="entry name" value="EXOCYST COMPLEX COMPONENT 1 ISOFORM X1"/>
    <property type="match status" value="1"/>
</dbReference>
<evidence type="ECO:0000313" key="9">
    <source>
        <dbReference type="Proteomes" id="UP000669903"/>
    </source>
</evidence>
<keyword evidence="2" id="KW-0813">Transport</keyword>
<feature type="domain" description="Exocyst complex component Sec3 C-terminal" evidence="7">
    <location>
        <begin position="1157"/>
        <end position="1455"/>
    </location>
</feature>
<feature type="non-terminal residue" evidence="8">
    <location>
        <position position="1"/>
    </location>
</feature>
<evidence type="ECO:0000313" key="8">
    <source>
        <dbReference type="EMBL" id="KAG5331248.1"/>
    </source>
</evidence>
<dbReference type="InterPro" id="IPR019160">
    <property type="entry name" value="Sec3_CC"/>
</dbReference>
<dbReference type="GO" id="GO:0006893">
    <property type="term" value="P:Golgi to plasma membrane transport"/>
    <property type="evidence" value="ECO:0007669"/>
    <property type="project" value="TreeGrafter"/>
</dbReference>
<organism evidence="8 9">
    <name type="scientific">Acromyrmex charruanus</name>
    <dbReference type="NCBI Taxonomy" id="2715315"/>
    <lineage>
        <taxon>Eukaryota</taxon>
        <taxon>Metazoa</taxon>
        <taxon>Ecdysozoa</taxon>
        <taxon>Arthropoda</taxon>
        <taxon>Hexapoda</taxon>
        <taxon>Insecta</taxon>
        <taxon>Pterygota</taxon>
        <taxon>Neoptera</taxon>
        <taxon>Endopterygota</taxon>
        <taxon>Hymenoptera</taxon>
        <taxon>Apocrita</taxon>
        <taxon>Aculeata</taxon>
        <taxon>Formicoidea</taxon>
        <taxon>Formicidae</taxon>
        <taxon>Myrmicinae</taxon>
        <taxon>Acromyrmex</taxon>
    </lineage>
</organism>
<feature type="region of interest" description="Disordered" evidence="5">
    <location>
        <begin position="1132"/>
        <end position="1155"/>
    </location>
</feature>
<feature type="non-terminal residue" evidence="8">
    <location>
        <position position="1478"/>
    </location>
</feature>
<keyword evidence="4" id="KW-0175">Coiled coil</keyword>
<evidence type="ECO:0000256" key="4">
    <source>
        <dbReference type="ARBA" id="ARBA00023054"/>
    </source>
</evidence>
<feature type="region of interest" description="Disordered" evidence="5">
    <location>
        <begin position="290"/>
        <end position="330"/>
    </location>
</feature>
<accession>A0A836JZ36</accession>
<dbReference type="GO" id="GO:0005886">
    <property type="term" value="C:plasma membrane"/>
    <property type="evidence" value="ECO:0007669"/>
    <property type="project" value="TreeGrafter"/>
</dbReference>
<keyword evidence="3" id="KW-0268">Exocytosis</keyword>
<dbReference type="PANTHER" id="PTHR16092">
    <property type="entry name" value="SEC3/SYNTAXIN-RELATED"/>
    <property type="match status" value="1"/>
</dbReference>
<comment type="caution">
    <text evidence="8">The sequence shown here is derived from an EMBL/GenBank/DDBJ whole genome shotgun (WGS) entry which is preliminary data.</text>
</comment>
<protein>
    <submittedName>
        <fullName evidence="8">EXOC1 protein</fullName>
    </submittedName>
</protein>
<evidence type="ECO:0000259" key="6">
    <source>
        <dbReference type="Pfam" id="PF09763"/>
    </source>
</evidence>
<dbReference type="Pfam" id="PF09763">
    <property type="entry name" value="Sec3_CC"/>
    <property type="match status" value="1"/>
</dbReference>
<keyword evidence="9" id="KW-1185">Reference proteome</keyword>
<sequence length="1478" mass="166223">MRRVPRSPAPWGRGEGIPWLAEPLRAVGKITMSNNQQTTQIADEERPSKGVEAEGRPATGKAEDGGTPRKARPGPACNKITKRSRRRPALNPEHVGKFTAEARAKRAEKVKARQLRRDHRAIIDPEVAPVSASEKKVREKAIEVAIEYDEQPLCAIAAVATRELGTIAKAVEKSRNIKGDIVRDLWTTYTKLFAALSNTILEREREKGRDQSPCTAASVRDGAPTLEWDGGIGHTARDCRAKADCPACRGLGRPSGHRIGGGECAAAKMQRKRGGLKSSGPRPAAGQILAAAAGGGGGGPPRRCRRRNDRRAEDPVLNKNATSAANDHTESMKALGRRGAGDQIMSCALTQTNLLAEAQNMLMQCLTEWGGGLAITADLHRIPESHPNWAEDSLAGGGGQYARDIPPMGGVALAVSLDIANAFNSVPWGQVVGGTFATVYNWVIEFKRDRMMDEFLRRFITVNETWIHYFTPETKERSKQWEEGENREVSRKGDGHSFLGCTRYNLYRLPSVEANDQWRLLRSLIESFQQHFKEKTSSFGRRSALPSRQCMGSHVPSTDGQIQQISMRINEVVAVFRTTADGEIPEVVPYCLILSIIFNCHINVEIVSSIKSVKYLYKYIYKGHDVTAITIESITENVIIDHDEICNFIETCYVGPVEASWRILEKKLQDESHYYTFKKEKINGRHVSCWIKRKSHFNCIGRMYFISPIQMELFHLWLLLLTIKGATSFNDSEAVGWMMPRQLEINILNRLDNCNHNNNCFYIDGPGGNLLASPISSDYQPITEKEAADLKQMMENCEYAVSNAELFMETLSKDLSILDGENVHSVLASEQRVTQLMNSIDAAIIEASIVETRLAAYDEALGRIREVMARVGQKNQAIHTANNNAKLLLDKLNLVILQLDISATYQHTLNEAELPGEREELGLAGVALLKAITAPLPPGLDKLSAVTEQKRRLDKLKAKFSVIVARHLNNLFIHLGNDIGDTSTSMTDLILPAHQGVHNELVPYTELMQLLRALDNKAFVQLTKVYTDTMSKLYKRDLKRFFEEAKNKLISKRLQVNTSRSSGQKGEDLLNPAPICLLSGEIWTPMDEGNLLDSVLNCVLSQMQPVCLAEQGFCVSFLQLDSVLSPSKSSEMEEVENVNNGAASPGSVTSTASKRLERQVNEDVRATMAAIFPSLETELNNFIGFLDKIDSFWCMYVLVRLSQHVMSAQDTGSFLSMTFASSLIHVKRAFDKFMQAQLQSILCDTKVNRRHKCGILPYIENFGPFARTAEKIFRNSDRKVDLEKWYTKLVSTMFEAIVIHSREHHKTPQEVIKMENFHHLYDLLSQLKISILDHERKEAKQKYQDALRAYVTQYFGRPLEKLNLFFEGVQAKVGAGVKESEVSYQMAFSKQELRRVVKEYPAREVKKGLENLYRKVEKHLCEEENLLQVVWREMQNEFIAQYRNIEELIQRCYPDSNVTLEFTIQNILEFFSEIARSH</sequence>
<dbReference type="InterPro" id="IPR048628">
    <property type="entry name" value="Sec3_C"/>
</dbReference>
<reference evidence="8" key="1">
    <citation type="submission" date="2020-03" db="EMBL/GenBank/DDBJ databases">
        <title>Relaxed selection underlies rapid genomic changes in the transitions from sociality to social parasitism in ants.</title>
        <authorList>
            <person name="Bi X."/>
        </authorList>
    </citation>
    <scope>NUCLEOTIDE SEQUENCE</scope>
    <source>
        <strain evidence="8">BGI-DK2014a</strain>
        <tissue evidence="8">Whole body</tissue>
    </source>
</reference>
<feature type="compositionally biased region" description="Basic and acidic residues" evidence="5">
    <location>
        <begin position="43"/>
        <end position="67"/>
    </location>
</feature>
<dbReference type="EMBL" id="JAANIC010005572">
    <property type="protein sequence ID" value="KAG5331248.1"/>
    <property type="molecule type" value="Genomic_DNA"/>
</dbReference>
<proteinExistence type="inferred from homology"/>
<evidence type="ECO:0000259" key="7">
    <source>
        <dbReference type="Pfam" id="PF20654"/>
    </source>
</evidence>
<evidence type="ECO:0000256" key="3">
    <source>
        <dbReference type="ARBA" id="ARBA00022483"/>
    </source>
</evidence>